<dbReference type="InterPro" id="IPR002782">
    <property type="entry name" value="Mut7-C_RNAse_dom"/>
</dbReference>
<organism evidence="2 3">
    <name type="scientific">Natronoarchaeum mannanilyticum</name>
    <dbReference type="NCBI Taxonomy" id="926360"/>
    <lineage>
        <taxon>Archaea</taxon>
        <taxon>Methanobacteriati</taxon>
        <taxon>Methanobacteriota</taxon>
        <taxon>Stenosarchaea group</taxon>
        <taxon>Halobacteria</taxon>
        <taxon>Halobacteriales</taxon>
        <taxon>Natronoarchaeaceae</taxon>
    </lineage>
</organism>
<dbReference type="Pfam" id="PF01927">
    <property type="entry name" value="Mut7-C"/>
    <property type="match status" value="1"/>
</dbReference>
<keyword evidence="3" id="KW-1185">Reference proteome</keyword>
<name>A0AAV3T5Q5_9EURY</name>
<dbReference type="PANTHER" id="PTHR39081">
    <property type="entry name" value="MUT7-C DOMAIN-CONTAINING PROTEIN"/>
    <property type="match status" value="1"/>
</dbReference>
<evidence type="ECO:0000313" key="3">
    <source>
        <dbReference type="Proteomes" id="UP001500420"/>
    </source>
</evidence>
<evidence type="ECO:0000313" key="2">
    <source>
        <dbReference type="EMBL" id="GAA0661579.1"/>
    </source>
</evidence>
<protein>
    <submittedName>
        <fullName evidence="2">Mut7-C RNAse domain-containing protein</fullName>
    </submittedName>
</protein>
<proteinExistence type="predicted"/>
<reference evidence="2 3" key="1">
    <citation type="journal article" date="2019" name="Int. J. Syst. Evol. Microbiol.">
        <title>The Global Catalogue of Microorganisms (GCM) 10K type strain sequencing project: providing services to taxonomists for standard genome sequencing and annotation.</title>
        <authorList>
            <consortium name="The Broad Institute Genomics Platform"/>
            <consortium name="The Broad Institute Genome Sequencing Center for Infectious Disease"/>
            <person name="Wu L."/>
            <person name="Ma J."/>
        </authorList>
    </citation>
    <scope>NUCLEOTIDE SEQUENCE [LARGE SCALE GENOMIC DNA]</scope>
    <source>
        <strain evidence="2 3">JCM 16328</strain>
    </source>
</reference>
<feature type="domain" description="Mut7-C RNAse" evidence="1">
    <location>
        <begin position="3"/>
        <end position="150"/>
    </location>
</feature>
<comment type="caution">
    <text evidence="2">The sequence shown here is derived from an EMBL/GenBank/DDBJ whole genome shotgun (WGS) entry which is preliminary data.</text>
</comment>
<dbReference type="Proteomes" id="UP001500420">
    <property type="component" value="Unassembled WGS sequence"/>
</dbReference>
<sequence length="160" mass="17783">MARILLDAMCGGLRGFLRMCGHDAAYALDRGVEEDKAVLTIADAEDRTVVTRDERLAARADDAILLTEREPVDQLVELAAAGLDLTLDAEPSRCGRCNGRLERVAEGDANDADRTARPDYVPDDTDDLWRCASCGQYFWKGSHWERVERTLAEVRGRAEE</sequence>
<gene>
    <name evidence="2" type="ORF">GCM10009020_02260</name>
</gene>
<accession>A0AAV3T5Q5</accession>
<dbReference type="EMBL" id="BAAADV010000001">
    <property type="protein sequence ID" value="GAA0661579.1"/>
    <property type="molecule type" value="Genomic_DNA"/>
</dbReference>
<dbReference type="AlphaFoldDB" id="A0AAV3T5Q5"/>
<dbReference type="RefSeq" id="WP_343771976.1">
    <property type="nucleotide sequence ID" value="NZ_BAAADV010000001.1"/>
</dbReference>
<dbReference type="PANTHER" id="PTHR39081:SF1">
    <property type="entry name" value="MUT7-C RNASE DOMAIN-CONTAINING PROTEIN"/>
    <property type="match status" value="1"/>
</dbReference>
<evidence type="ECO:0000259" key="1">
    <source>
        <dbReference type="Pfam" id="PF01927"/>
    </source>
</evidence>